<dbReference type="Proteomes" id="UP000239434">
    <property type="component" value="Unassembled WGS sequence"/>
</dbReference>
<comment type="caution">
    <text evidence="2">The sequence shown here is derived from an EMBL/GenBank/DDBJ whole genome shotgun (WGS) entry which is preliminary data.</text>
</comment>
<proteinExistence type="predicted"/>
<feature type="compositionally biased region" description="Basic and acidic residues" evidence="1">
    <location>
        <begin position="372"/>
        <end position="381"/>
    </location>
</feature>
<evidence type="ECO:0000313" key="2">
    <source>
        <dbReference type="EMBL" id="PRD42169.1"/>
    </source>
</evidence>
<protein>
    <submittedName>
        <fullName evidence="2">Phage portal protein</fullName>
    </submittedName>
</protein>
<dbReference type="AlphaFoldDB" id="A0A2S9INR3"/>
<dbReference type="NCBIfam" id="TIGR01537">
    <property type="entry name" value="portal_HK97"/>
    <property type="match status" value="1"/>
</dbReference>
<name>A0A2S9INR3_9HYPH</name>
<gene>
    <name evidence="2" type="ORF">C5748_17030</name>
</gene>
<dbReference type="InterPro" id="IPR006427">
    <property type="entry name" value="Portal_HK97"/>
</dbReference>
<reference evidence="2 3" key="1">
    <citation type="submission" date="2018-02" db="EMBL/GenBank/DDBJ databases">
        <title>The draft genome of Phyllobacterium sp. 1N-3.</title>
        <authorList>
            <person name="Liu L."/>
            <person name="Li L."/>
            <person name="Zhang X."/>
            <person name="Wang T."/>
            <person name="Liang L."/>
        </authorList>
    </citation>
    <scope>NUCLEOTIDE SEQUENCE [LARGE SCALE GENOMIC DNA]</scope>
    <source>
        <strain evidence="2 3">1N-3</strain>
    </source>
</reference>
<keyword evidence="3" id="KW-1185">Reference proteome</keyword>
<evidence type="ECO:0000313" key="3">
    <source>
        <dbReference type="Proteomes" id="UP000239434"/>
    </source>
</evidence>
<organism evidence="2 3">
    <name type="scientific">Phyllobacterium phragmitis</name>
    <dbReference type="NCBI Taxonomy" id="2670329"/>
    <lineage>
        <taxon>Bacteria</taxon>
        <taxon>Pseudomonadati</taxon>
        <taxon>Pseudomonadota</taxon>
        <taxon>Alphaproteobacteria</taxon>
        <taxon>Hyphomicrobiales</taxon>
        <taxon>Phyllobacteriaceae</taxon>
        <taxon>Phyllobacterium</taxon>
    </lineage>
</organism>
<dbReference type="InterPro" id="IPR006944">
    <property type="entry name" value="Phage/GTA_portal"/>
</dbReference>
<evidence type="ECO:0000256" key="1">
    <source>
        <dbReference type="SAM" id="MobiDB-lite"/>
    </source>
</evidence>
<dbReference type="EMBL" id="PVBR01000013">
    <property type="protein sequence ID" value="PRD42169.1"/>
    <property type="molecule type" value="Genomic_DNA"/>
</dbReference>
<sequence length="431" mass="47910">MGLFDRFRRENRTSLEDPKVPLSASNVSDVLGWSFGASASGEIVTIESALGVPAIWAAVNFLAGTLAGLPLHAYTKTTDGRKRIKSGIGPILHDAANDETSSFDWRKYTFEQVLTGGRAYSFIERNALRKVINIWPLDPGQMTVKRIEGRTFYDYRDGGKKVHRYEAAEIIDIPFMLKSDRLRHRSPISTNKDVIGLAQAVTKYGSKIFQNGGVPPFAIEGPFKSPGGMQRAADDLAGAVQKAAKEKRLALSIPEGHTIKQLGTDPEKMQLVELQRFLIEQFARIYSMPPTFLQDLTHGTFSNTEQQDLHLVKHTIRRWVTQFEQELNLKLFGRSNNRMYVEMNVDGLLRGDFKTRMEGYARAISTGQMTPDESREMENRPKKGGGADLLHMQGAMLPIDKLGQMPARGIGDNGGPPLEDDDDTGDNKNAA</sequence>
<dbReference type="Pfam" id="PF04860">
    <property type="entry name" value="Phage_portal"/>
    <property type="match status" value="1"/>
</dbReference>
<feature type="region of interest" description="Disordered" evidence="1">
    <location>
        <begin position="367"/>
        <end position="388"/>
    </location>
</feature>
<feature type="region of interest" description="Disordered" evidence="1">
    <location>
        <begin position="401"/>
        <end position="431"/>
    </location>
</feature>
<accession>A0A2S9INR3</accession>